<dbReference type="GO" id="GO:0005886">
    <property type="term" value="C:plasma membrane"/>
    <property type="evidence" value="ECO:0007669"/>
    <property type="project" value="UniProtKB-SubCell"/>
</dbReference>
<dbReference type="InterPro" id="IPR050332">
    <property type="entry name" value="GPCR_2"/>
</dbReference>
<evidence type="ECO:0000256" key="6">
    <source>
        <dbReference type="ARBA" id="ARBA00023040"/>
    </source>
</evidence>
<dbReference type="PANTHER" id="PTHR45620:SF42">
    <property type="entry name" value="G-PROTEIN COUPLED RECEPTOR SEB-2"/>
    <property type="match status" value="1"/>
</dbReference>
<dbReference type="AlphaFoldDB" id="A0A1I7RUV3"/>
<feature type="transmembrane region" description="Helical" evidence="11">
    <location>
        <begin position="290"/>
        <end position="319"/>
    </location>
</feature>
<evidence type="ECO:0000259" key="12">
    <source>
        <dbReference type="PROSITE" id="PS50227"/>
    </source>
</evidence>
<dbReference type="InterPro" id="IPR036445">
    <property type="entry name" value="GPCR_2_extracell_dom_sf"/>
</dbReference>
<dbReference type="OrthoDB" id="16753at2759"/>
<feature type="domain" description="G-protein coupled receptors family 2 profile 2" evidence="13">
    <location>
        <begin position="212"/>
        <end position="466"/>
    </location>
</feature>
<keyword evidence="3" id="KW-1003">Cell membrane</keyword>
<reference evidence="14" key="2">
    <citation type="submission" date="2020-09" db="EMBL/GenBank/DDBJ databases">
        <authorList>
            <person name="Kikuchi T."/>
        </authorList>
    </citation>
    <scope>NUCLEOTIDE SEQUENCE</scope>
    <source>
        <strain evidence="14">Ka4C1</strain>
    </source>
</reference>
<dbReference type="Pfam" id="PF02793">
    <property type="entry name" value="HRM"/>
    <property type="match status" value="1"/>
</dbReference>
<accession>A0A1I7RUV3</accession>
<keyword evidence="6" id="KW-0297">G-protein coupled receptor</keyword>
<keyword evidence="10" id="KW-0807">Transducer</keyword>
<comment type="subcellular location">
    <subcellularLocation>
        <location evidence="1">Cell membrane</location>
        <topology evidence="1">Multi-pass membrane protein</topology>
    </subcellularLocation>
</comment>
<proteinExistence type="inferred from homology"/>
<evidence type="ECO:0000256" key="8">
    <source>
        <dbReference type="ARBA" id="ARBA00023170"/>
    </source>
</evidence>
<evidence type="ECO:0000313" key="14">
    <source>
        <dbReference type="EMBL" id="CAD5219843.1"/>
    </source>
</evidence>
<evidence type="ECO:0000256" key="7">
    <source>
        <dbReference type="ARBA" id="ARBA00023136"/>
    </source>
</evidence>
<evidence type="ECO:0000313" key="16">
    <source>
        <dbReference type="Proteomes" id="UP000659654"/>
    </source>
</evidence>
<dbReference type="eggNOG" id="KOG4564">
    <property type="taxonomic scope" value="Eukaryota"/>
</dbReference>
<evidence type="ECO:0000256" key="9">
    <source>
        <dbReference type="ARBA" id="ARBA00023180"/>
    </source>
</evidence>
<keyword evidence="7 11" id="KW-0472">Membrane</keyword>
<dbReference type="InterPro" id="IPR017983">
    <property type="entry name" value="GPCR_2_secretin-like_CS"/>
</dbReference>
<dbReference type="Proteomes" id="UP000095284">
    <property type="component" value="Unplaced"/>
</dbReference>
<dbReference type="PROSITE" id="PS50261">
    <property type="entry name" value="G_PROTEIN_RECEP_F2_4"/>
    <property type="match status" value="1"/>
</dbReference>
<dbReference type="EMBL" id="CAJFCV020000003">
    <property type="protein sequence ID" value="CAG9105399.1"/>
    <property type="molecule type" value="Genomic_DNA"/>
</dbReference>
<feature type="transmembrane region" description="Helical" evidence="11">
    <location>
        <begin position="369"/>
        <end position="396"/>
    </location>
</feature>
<name>A0A1I7RUV3_BURXY</name>
<dbReference type="PANTHER" id="PTHR45620">
    <property type="entry name" value="PDF RECEPTOR-LIKE PROTEIN-RELATED"/>
    <property type="match status" value="1"/>
</dbReference>
<reference evidence="17" key="1">
    <citation type="submission" date="2016-11" db="UniProtKB">
        <authorList>
            <consortium name="WormBaseParasite"/>
        </authorList>
    </citation>
    <scope>IDENTIFICATION</scope>
</reference>
<evidence type="ECO:0000256" key="2">
    <source>
        <dbReference type="ARBA" id="ARBA00005314"/>
    </source>
</evidence>
<evidence type="ECO:0000256" key="10">
    <source>
        <dbReference type="ARBA" id="ARBA00023224"/>
    </source>
</evidence>
<feature type="transmembrane region" description="Helical" evidence="11">
    <location>
        <begin position="252"/>
        <end position="270"/>
    </location>
</feature>
<evidence type="ECO:0000256" key="11">
    <source>
        <dbReference type="SAM" id="Phobius"/>
    </source>
</evidence>
<sequence length="526" mass="60251">MANLTSTCRLSNVGDLEPAVFRSVACVKCLLYIYMVQPPYKSLYGFNEKNVCEDGFLFCPEDSDDCSCENEKYLYNLPEFSMRSVRNLNSLNVTPPLPRDFEPIVRDCCQAADSCCNNVLSHDAYEEDHEVSCPATWDGWQCFGRSSPAIIQQDCPLYIYGSAWQQDIKSGVKKECESNGEWSTKRPGYLGFSSEYTDYTGCSFKEVWFEPILILTIVAYIISVIFIVFTIALISSSKYLKKQYVFKIHRHLLFSLLFSSLAYIVNALLFTPFSHYGIELYFSNHILCRILFIIQFAYFPLTSFCWMLAEGIHLYWLLFRSLAHGSPHIKFLPWACWGLPVLLTILYAVPAELFDSDQCLTEPSNNWWIRVWLVAPRFICLGVNVIILSVTLRLLLQKLKMNTNCSKLRNYLKVMRAMLMLVPLFGIHLFLVIIETGKASDVHDIIKMVVNGFQGFLVSSVICYSNRMKLFRSKRRGRFALFSSDVVSHDRLHSDSKCVLVALQKQNEIREALQRKSTGTTTASGH</sequence>
<dbReference type="SUPFAM" id="SSF111418">
    <property type="entry name" value="Hormone receptor domain"/>
    <property type="match status" value="1"/>
</dbReference>
<dbReference type="GO" id="GO:0007166">
    <property type="term" value="P:cell surface receptor signaling pathway"/>
    <property type="evidence" value="ECO:0007669"/>
    <property type="project" value="InterPro"/>
</dbReference>
<organism evidence="15 17">
    <name type="scientific">Bursaphelenchus xylophilus</name>
    <name type="common">Pinewood nematode worm</name>
    <name type="synonym">Aphelenchoides xylophilus</name>
    <dbReference type="NCBI Taxonomy" id="6326"/>
    <lineage>
        <taxon>Eukaryota</taxon>
        <taxon>Metazoa</taxon>
        <taxon>Ecdysozoa</taxon>
        <taxon>Nematoda</taxon>
        <taxon>Chromadorea</taxon>
        <taxon>Rhabditida</taxon>
        <taxon>Tylenchina</taxon>
        <taxon>Tylenchomorpha</taxon>
        <taxon>Aphelenchoidea</taxon>
        <taxon>Aphelenchoididae</taxon>
        <taxon>Bursaphelenchus</taxon>
    </lineage>
</organism>
<dbReference type="PROSITE" id="PS00649">
    <property type="entry name" value="G_PROTEIN_RECEP_F2_1"/>
    <property type="match status" value="1"/>
</dbReference>
<dbReference type="SMR" id="A0A1I7RUV3"/>
<feature type="transmembrane region" description="Helical" evidence="11">
    <location>
        <begin position="212"/>
        <end position="240"/>
    </location>
</feature>
<dbReference type="EMBL" id="CAJFDI010000003">
    <property type="protein sequence ID" value="CAD5219843.1"/>
    <property type="molecule type" value="Genomic_DNA"/>
</dbReference>
<feature type="transmembrane region" description="Helical" evidence="11">
    <location>
        <begin position="417"/>
        <end position="434"/>
    </location>
</feature>
<dbReference type="Gene3D" id="4.10.1240.10">
    <property type="entry name" value="GPCR, family 2, extracellular hormone receptor domain"/>
    <property type="match status" value="1"/>
</dbReference>
<evidence type="ECO:0000256" key="4">
    <source>
        <dbReference type="ARBA" id="ARBA00022692"/>
    </source>
</evidence>
<dbReference type="Proteomes" id="UP000659654">
    <property type="component" value="Unassembled WGS sequence"/>
</dbReference>
<dbReference type="PROSITE" id="PS50227">
    <property type="entry name" value="G_PROTEIN_RECEP_F2_3"/>
    <property type="match status" value="1"/>
</dbReference>
<feature type="domain" description="G-protein coupled receptors family 2 profile 1" evidence="12">
    <location>
        <begin position="115"/>
        <end position="206"/>
    </location>
</feature>
<dbReference type="Pfam" id="PF00002">
    <property type="entry name" value="7tm_2"/>
    <property type="match status" value="1"/>
</dbReference>
<keyword evidence="4 11" id="KW-0812">Transmembrane</keyword>
<dbReference type="SMART" id="SM00008">
    <property type="entry name" value="HormR"/>
    <property type="match status" value="1"/>
</dbReference>
<comment type="similarity">
    <text evidence="2">Belongs to the G-protein coupled receptor 2 family.</text>
</comment>
<protein>
    <submittedName>
        <fullName evidence="14">(pine wood nematode) hypothetical protein</fullName>
    </submittedName>
</protein>
<dbReference type="Gene3D" id="1.20.1070.10">
    <property type="entry name" value="Rhodopsin 7-helix transmembrane proteins"/>
    <property type="match status" value="1"/>
</dbReference>
<keyword evidence="5 11" id="KW-1133">Transmembrane helix</keyword>
<dbReference type="InterPro" id="IPR000832">
    <property type="entry name" value="GPCR_2_secretin-like"/>
</dbReference>
<evidence type="ECO:0000256" key="5">
    <source>
        <dbReference type="ARBA" id="ARBA00022989"/>
    </source>
</evidence>
<evidence type="ECO:0000256" key="1">
    <source>
        <dbReference type="ARBA" id="ARBA00004651"/>
    </source>
</evidence>
<evidence type="ECO:0000313" key="15">
    <source>
        <dbReference type="Proteomes" id="UP000095284"/>
    </source>
</evidence>
<dbReference type="PRINTS" id="PR00249">
    <property type="entry name" value="GPCRSECRETIN"/>
</dbReference>
<dbReference type="SUPFAM" id="SSF81321">
    <property type="entry name" value="Family A G protein-coupled receptor-like"/>
    <property type="match status" value="1"/>
</dbReference>
<keyword evidence="16" id="KW-1185">Reference proteome</keyword>
<gene>
    <name evidence="14" type="ORF">BXYJ_LOCUS5881</name>
</gene>
<dbReference type="GO" id="GO:0007188">
    <property type="term" value="P:adenylate cyclase-modulating G protein-coupled receptor signaling pathway"/>
    <property type="evidence" value="ECO:0007669"/>
    <property type="project" value="TreeGrafter"/>
</dbReference>
<evidence type="ECO:0000256" key="3">
    <source>
        <dbReference type="ARBA" id="ARBA00022475"/>
    </source>
</evidence>
<feature type="transmembrane region" description="Helical" evidence="11">
    <location>
        <begin position="331"/>
        <end position="349"/>
    </location>
</feature>
<dbReference type="GO" id="GO:0008528">
    <property type="term" value="F:G protein-coupled peptide receptor activity"/>
    <property type="evidence" value="ECO:0007669"/>
    <property type="project" value="TreeGrafter"/>
</dbReference>
<feature type="transmembrane region" description="Helical" evidence="11">
    <location>
        <begin position="446"/>
        <end position="466"/>
    </location>
</feature>
<dbReference type="InterPro" id="IPR017981">
    <property type="entry name" value="GPCR_2-like_7TM"/>
</dbReference>
<dbReference type="Proteomes" id="UP000582659">
    <property type="component" value="Unassembled WGS sequence"/>
</dbReference>
<evidence type="ECO:0000259" key="13">
    <source>
        <dbReference type="PROSITE" id="PS50261"/>
    </source>
</evidence>
<keyword evidence="8" id="KW-0675">Receptor</keyword>
<evidence type="ECO:0000313" key="17">
    <source>
        <dbReference type="WBParaSite" id="BXY_0451300.1"/>
    </source>
</evidence>
<dbReference type="WBParaSite" id="BXY_0451300.1">
    <property type="protein sequence ID" value="BXY_0451300.1"/>
    <property type="gene ID" value="BXY_0451300"/>
</dbReference>
<keyword evidence="9" id="KW-0325">Glycoprotein</keyword>
<dbReference type="InterPro" id="IPR001879">
    <property type="entry name" value="GPCR_2_extracellular_dom"/>
</dbReference>